<dbReference type="RefSeq" id="WP_145093728.1">
    <property type="nucleotide sequence ID" value="NZ_CP036348.1"/>
</dbReference>
<evidence type="ECO:0000313" key="4">
    <source>
        <dbReference type="Proteomes" id="UP000315082"/>
    </source>
</evidence>
<dbReference type="InterPro" id="IPR011008">
    <property type="entry name" value="Dimeric_a/b-barrel"/>
</dbReference>
<organism evidence="3 4">
    <name type="scientific">Rosistilla carotiformis</name>
    <dbReference type="NCBI Taxonomy" id="2528017"/>
    <lineage>
        <taxon>Bacteria</taxon>
        <taxon>Pseudomonadati</taxon>
        <taxon>Planctomycetota</taxon>
        <taxon>Planctomycetia</taxon>
        <taxon>Pirellulales</taxon>
        <taxon>Pirellulaceae</taxon>
        <taxon>Rosistilla</taxon>
    </lineage>
</organism>
<feature type="domain" description="ABM" evidence="2">
    <location>
        <begin position="16"/>
        <end position="107"/>
    </location>
</feature>
<dbReference type="PROSITE" id="PS51725">
    <property type="entry name" value="ABM"/>
    <property type="match status" value="1"/>
</dbReference>
<dbReference type="InterPro" id="IPR038762">
    <property type="entry name" value="ABM_predict"/>
</dbReference>
<keyword evidence="1" id="KW-1133">Transmembrane helix</keyword>
<evidence type="ECO:0000259" key="2">
    <source>
        <dbReference type="PROSITE" id="PS51725"/>
    </source>
</evidence>
<dbReference type="SUPFAM" id="SSF54909">
    <property type="entry name" value="Dimeric alpha+beta barrel"/>
    <property type="match status" value="1"/>
</dbReference>
<protein>
    <recommendedName>
        <fullName evidence="2">ABM domain-containing protein</fullName>
    </recommendedName>
</protein>
<dbReference type="PANTHER" id="PTHR40057">
    <property type="entry name" value="SLR1162 PROTEIN"/>
    <property type="match status" value="1"/>
</dbReference>
<keyword evidence="4" id="KW-1185">Reference proteome</keyword>
<dbReference type="EMBL" id="CP036348">
    <property type="protein sequence ID" value="QDV68219.1"/>
    <property type="molecule type" value="Genomic_DNA"/>
</dbReference>
<reference evidence="3 4" key="1">
    <citation type="submission" date="2019-02" db="EMBL/GenBank/DDBJ databases">
        <title>Deep-cultivation of Planctomycetes and their phenomic and genomic characterization uncovers novel biology.</title>
        <authorList>
            <person name="Wiegand S."/>
            <person name="Jogler M."/>
            <person name="Boedeker C."/>
            <person name="Pinto D."/>
            <person name="Vollmers J."/>
            <person name="Rivas-Marin E."/>
            <person name="Kohn T."/>
            <person name="Peeters S.H."/>
            <person name="Heuer A."/>
            <person name="Rast P."/>
            <person name="Oberbeckmann S."/>
            <person name="Bunk B."/>
            <person name="Jeske O."/>
            <person name="Meyerdierks A."/>
            <person name="Storesund J.E."/>
            <person name="Kallscheuer N."/>
            <person name="Luecker S."/>
            <person name="Lage O.M."/>
            <person name="Pohl T."/>
            <person name="Merkel B.J."/>
            <person name="Hornburger P."/>
            <person name="Mueller R.-W."/>
            <person name="Bruemmer F."/>
            <person name="Labrenz M."/>
            <person name="Spormann A.M."/>
            <person name="Op den Camp H."/>
            <person name="Overmann J."/>
            <person name="Amann R."/>
            <person name="Jetten M.S.M."/>
            <person name="Mascher T."/>
            <person name="Medema M.H."/>
            <person name="Devos D.P."/>
            <person name="Kaster A.-K."/>
            <person name="Ovreas L."/>
            <person name="Rohde M."/>
            <person name="Galperin M.Y."/>
            <person name="Jogler C."/>
        </authorList>
    </citation>
    <scope>NUCLEOTIDE SEQUENCE [LARGE SCALE GENOMIC DNA]</scope>
    <source>
        <strain evidence="3 4">Poly24</strain>
    </source>
</reference>
<evidence type="ECO:0000256" key="1">
    <source>
        <dbReference type="SAM" id="Phobius"/>
    </source>
</evidence>
<dbReference type="Pfam" id="PF03992">
    <property type="entry name" value="ABM"/>
    <property type="match status" value="1"/>
</dbReference>
<dbReference type="Proteomes" id="UP000315082">
    <property type="component" value="Chromosome"/>
</dbReference>
<keyword evidence="1" id="KW-0812">Transmembrane</keyword>
<dbReference type="OrthoDB" id="1494254at2"/>
<name>A0A518JRN7_9BACT</name>
<dbReference type="Gene3D" id="3.30.70.100">
    <property type="match status" value="1"/>
</dbReference>
<feature type="transmembrane region" description="Helical" evidence="1">
    <location>
        <begin position="127"/>
        <end position="146"/>
    </location>
</feature>
<dbReference type="PANTHER" id="PTHR40057:SF1">
    <property type="entry name" value="SLR1162 PROTEIN"/>
    <property type="match status" value="1"/>
</dbReference>
<feature type="transmembrane region" description="Helical" evidence="1">
    <location>
        <begin position="152"/>
        <end position="175"/>
    </location>
</feature>
<dbReference type="KEGG" id="rcf:Poly24_19280"/>
<evidence type="ECO:0000313" key="3">
    <source>
        <dbReference type="EMBL" id="QDV68219.1"/>
    </source>
</evidence>
<dbReference type="InterPro" id="IPR007138">
    <property type="entry name" value="ABM_dom"/>
</dbReference>
<proteinExistence type="predicted"/>
<sequence>MNLGAVKKHSAAEAGVHCAITLNVREGREAEFEEVLIRFVQRSLDYRGTTGVHLIRPAPGSGSREFGILRSFQSEAHSREFYSSDMFKQYKIDTAELVEGEPVIRPLHGLEAFFRGTGAAALPRWKMAAVTWCGVFPTALLWSHLLGPRLTLLHPVAVSAVVSLAIVITLTWFVMPCLTKWMRPWLHKH</sequence>
<gene>
    <name evidence="3" type="ORF">Poly24_19280</name>
</gene>
<accession>A0A518JRN7</accession>
<dbReference type="AlphaFoldDB" id="A0A518JRN7"/>
<keyword evidence="1" id="KW-0472">Membrane</keyword>